<sequence length="131" mass="15154">MTRMKTMMTPKIMGLAAKLIKQQKFSRAKVGDFDDELQDEEEDEEGAQNIVWSGNRSHDYHGGDRGFYSHSIQYFVIKQQKFLRAKVGDFDDELQDEEEDEEGAQNIVWSGIRSHDYHKKGNARSSLFNSC</sequence>
<reference evidence="2" key="2">
    <citation type="journal article" date="2023" name="Int. J. Mol. Sci.">
        <title>De Novo Assembly and Annotation of 11 Diverse Shrub Willow (Salix) Genomes Reveals Novel Gene Organization in Sex-Linked Regions.</title>
        <authorList>
            <person name="Hyden B."/>
            <person name="Feng K."/>
            <person name="Yates T.B."/>
            <person name="Jawdy S."/>
            <person name="Cereghino C."/>
            <person name="Smart L.B."/>
            <person name="Muchero W."/>
        </authorList>
    </citation>
    <scope>NUCLEOTIDE SEQUENCE</scope>
    <source>
        <tissue evidence="2">Shoot tip</tissue>
    </source>
</reference>
<keyword evidence="3" id="KW-1185">Reference proteome</keyword>
<reference evidence="2" key="1">
    <citation type="submission" date="2022-10" db="EMBL/GenBank/DDBJ databases">
        <authorList>
            <person name="Hyden B.L."/>
            <person name="Feng K."/>
            <person name="Yates T."/>
            <person name="Jawdy S."/>
            <person name="Smart L.B."/>
            <person name="Muchero W."/>
        </authorList>
    </citation>
    <scope>NUCLEOTIDE SEQUENCE</scope>
    <source>
        <tissue evidence="2">Shoot tip</tissue>
    </source>
</reference>
<name>A0ABQ9AVG9_9ROSI</name>
<protein>
    <submittedName>
        <fullName evidence="2">Uncharacterized protein</fullName>
    </submittedName>
</protein>
<dbReference type="EMBL" id="JAPFFI010000015">
    <property type="protein sequence ID" value="KAJ6360808.1"/>
    <property type="molecule type" value="Genomic_DNA"/>
</dbReference>
<evidence type="ECO:0000256" key="1">
    <source>
        <dbReference type="SAM" id="MobiDB-lite"/>
    </source>
</evidence>
<comment type="caution">
    <text evidence="2">The sequence shown here is derived from an EMBL/GenBank/DDBJ whole genome shotgun (WGS) entry which is preliminary data.</text>
</comment>
<gene>
    <name evidence="2" type="ORF">OIU77_004765</name>
</gene>
<accession>A0ABQ9AVG9</accession>
<evidence type="ECO:0000313" key="3">
    <source>
        <dbReference type="Proteomes" id="UP001141253"/>
    </source>
</evidence>
<organism evidence="2 3">
    <name type="scientific">Salix suchowensis</name>
    <dbReference type="NCBI Taxonomy" id="1278906"/>
    <lineage>
        <taxon>Eukaryota</taxon>
        <taxon>Viridiplantae</taxon>
        <taxon>Streptophyta</taxon>
        <taxon>Embryophyta</taxon>
        <taxon>Tracheophyta</taxon>
        <taxon>Spermatophyta</taxon>
        <taxon>Magnoliopsida</taxon>
        <taxon>eudicotyledons</taxon>
        <taxon>Gunneridae</taxon>
        <taxon>Pentapetalae</taxon>
        <taxon>rosids</taxon>
        <taxon>fabids</taxon>
        <taxon>Malpighiales</taxon>
        <taxon>Salicaceae</taxon>
        <taxon>Saliceae</taxon>
        <taxon>Salix</taxon>
    </lineage>
</organism>
<feature type="region of interest" description="Disordered" evidence="1">
    <location>
        <begin position="33"/>
        <end position="55"/>
    </location>
</feature>
<proteinExistence type="predicted"/>
<feature type="compositionally biased region" description="Acidic residues" evidence="1">
    <location>
        <begin position="33"/>
        <end position="46"/>
    </location>
</feature>
<dbReference type="Proteomes" id="UP001141253">
    <property type="component" value="Chromosome 13"/>
</dbReference>
<evidence type="ECO:0000313" key="2">
    <source>
        <dbReference type="EMBL" id="KAJ6360808.1"/>
    </source>
</evidence>